<gene>
    <name evidence="1" type="ORF">S01H1_01350</name>
</gene>
<protein>
    <submittedName>
        <fullName evidence="1">Uncharacterized protein</fullName>
    </submittedName>
</protein>
<organism evidence="1">
    <name type="scientific">marine sediment metagenome</name>
    <dbReference type="NCBI Taxonomy" id="412755"/>
    <lineage>
        <taxon>unclassified sequences</taxon>
        <taxon>metagenomes</taxon>
        <taxon>ecological metagenomes</taxon>
    </lineage>
</organism>
<evidence type="ECO:0000313" key="1">
    <source>
        <dbReference type="EMBL" id="GAF79427.1"/>
    </source>
</evidence>
<proteinExistence type="predicted"/>
<reference evidence="1" key="1">
    <citation type="journal article" date="2014" name="Front. Microbiol.">
        <title>High frequency of phylogenetically diverse reductive dehalogenase-homologous genes in deep subseafloor sedimentary metagenomes.</title>
        <authorList>
            <person name="Kawai M."/>
            <person name="Futagami T."/>
            <person name="Toyoda A."/>
            <person name="Takaki Y."/>
            <person name="Nishi S."/>
            <person name="Hori S."/>
            <person name="Arai W."/>
            <person name="Tsubouchi T."/>
            <person name="Morono Y."/>
            <person name="Uchiyama I."/>
            <person name="Ito T."/>
            <person name="Fujiyama A."/>
            <person name="Inagaki F."/>
            <person name="Takami H."/>
        </authorList>
    </citation>
    <scope>NUCLEOTIDE SEQUENCE</scope>
    <source>
        <strain evidence="1">Expedition CK06-06</strain>
    </source>
</reference>
<dbReference type="EMBL" id="BARS01000574">
    <property type="protein sequence ID" value="GAF79427.1"/>
    <property type="molecule type" value="Genomic_DNA"/>
</dbReference>
<accession>X0SU15</accession>
<comment type="caution">
    <text evidence="1">The sequence shown here is derived from an EMBL/GenBank/DDBJ whole genome shotgun (WGS) entry which is preliminary data.</text>
</comment>
<dbReference type="AlphaFoldDB" id="X0SU15"/>
<sequence>MEKKTKEIKKLRGVYLDDSFYDKQVAKADRLGLSFSSYVKMCLIDSKR</sequence>
<name>X0SU15_9ZZZZ</name>